<name>A0ABQ5XHD9_9GAMM</name>
<dbReference type="Proteomes" id="UP001156670">
    <property type="component" value="Unassembled WGS sequence"/>
</dbReference>
<accession>A0ABQ5XHD9</accession>
<sequence length="283" mass="31949">MPSLHDVQHWLLTVMTTPGGAERGAALARQHHGLAAGELVHANAVADPMRRLGVYADGYLMRLYDCLAADYPMLQRVMGDDVFGFFARAYLWENPSHSPTLYDLGAGFPAFLARHRPPQTAADDGMWLLPVELARFERAWLETMRDHGPEHAHNQALTASPWAAMNVTHWTVPPCVRLLDLKLPLIPFWQAMAASDEVPQCPQSENSLVAITRMHYRVSAYPLTYWQYGMLDALRQGCDLHQASRRVENQDMPQERVLADWTLWIPVAQELGLLVAAPQHQRD</sequence>
<organism evidence="2 3">
    <name type="scientific">Dyella acidisoli</name>
    <dbReference type="NCBI Taxonomy" id="1867834"/>
    <lineage>
        <taxon>Bacteria</taxon>
        <taxon>Pseudomonadati</taxon>
        <taxon>Pseudomonadota</taxon>
        <taxon>Gammaproteobacteria</taxon>
        <taxon>Lysobacterales</taxon>
        <taxon>Rhodanobacteraceae</taxon>
        <taxon>Dyella</taxon>
    </lineage>
</organism>
<proteinExistence type="predicted"/>
<feature type="domain" description="Putative DNA-binding" evidence="1">
    <location>
        <begin position="44"/>
        <end position="112"/>
    </location>
</feature>
<protein>
    <recommendedName>
        <fullName evidence="1">Putative DNA-binding domain-containing protein</fullName>
    </recommendedName>
</protein>
<evidence type="ECO:0000313" key="3">
    <source>
        <dbReference type="Proteomes" id="UP001156670"/>
    </source>
</evidence>
<dbReference type="InterPro" id="IPR044922">
    <property type="entry name" value="DUF2063_N_sf"/>
</dbReference>
<comment type="caution">
    <text evidence="2">The sequence shown here is derived from an EMBL/GenBank/DDBJ whole genome shotgun (WGS) entry which is preliminary data.</text>
</comment>
<dbReference type="EMBL" id="BSOB01000001">
    <property type="protein sequence ID" value="GLQ91105.1"/>
    <property type="molecule type" value="Genomic_DNA"/>
</dbReference>
<dbReference type="Pfam" id="PF09836">
    <property type="entry name" value="DUF2063"/>
    <property type="match status" value="1"/>
</dbReference>
<evidence type="ECO:0000313" key="2">
    <source>
        <dbReference type="EMBL" id="GLQ91105.1"/>
    </source>
</evidence>
<dbReference type="InterPro" id="IPR018640">
    <property type="entry name" value="DUF2063"/>
</dbReference>
<dbReference type="RefSeq" id="WP_284318884.1">
    <property type="nucleotide sequence ID" value="NZ_BSOB01000001.1"/>
</dbReference>
<dbReference type="Gene3D" id="1.10.150.690">
    <property type="entry name" value="DUF2063"/>
    <property type="match status" value="1"/>
</dbReference>
<evidence type="ECO:0000259" key="1">
    <source>
        <dbReference type="Pfam" id="PF09836"/>
    </source>
</evidence>
<keyword evidence="3" id="KW-1185">Reference proteome</keyword>
<reference evidence="3" key="1">
    <citation type="journal article" date="2019" name="Int. J. Syst. Evol. Microbiol.">
        <title>The Global Catalogue of Microorganisms (GCM) 10K type strain sequencing project: providing services to taxonomists for standard genome sequencing and annotation.</title>
        <authorList>
            <consortium name="The Broad Institute Genomics Platform"/>
            <consortium name="The Broad Institute Genome Sequencing Center for Infectious Disease"/>
            <person name="Wu L."/>
            <person name="Ma J."/>
        </authorList>
    </citation>
    <scope>NUCLEOTIDE SEQUENCE [LARGE SCALE GENOMIC DNA]</scope>
    <source>
        <strain evidence="3">NBRC 111980</strain>
    </source>
</reference>
<gene>
    <name evidence="2" type="ORF">GCM10007901_00550</name>
</gene>